<dbReference type="EMBL" id="CP031699">
    <property type="protein sequence ID" value="QEY23554.1"/>
    <property type="molecule type" value="Genomic_DNA"/>
</dbReference>
<dbReference type="PANTHER" id="PTHR37813">
    <property type="entry name" value="FELS-2 PROPHAGE PROTEIN"/>
    <property type="match status" value="1"/>
</dbReference>
<keyword evidence="3" id="KW-1185">Reference proteome</keyword>
<keyword evidence="1" id="KW-1133">Transmembrane helix</keyword>
<feature type="transmembrane region" description="Helical" evidence="1">
    <location>
        <begin position="37"/>
        <end position="56"/>
    </location>
</feature>
<evidence type="ECO:0008006" key="4">
    <source>
        <dbReference type="Google" id="ProtNLM"/>
    </source>
</evidence>
<dbReference type="KEGG" id="naq:D0T90_02750"/>
<dbReference type="AlphaFoldDB" id="A0A5P3MPU0"/>
<dbReference type="PANTHER" id="PTHR37813:SF1">
    <property type="entry name" value="FELS-2 PROPHAGE PROTEIN"/>
    <property type="match status" value="1"/>
</dbReference>
<evidence type="ECO:0000256" key="1">
    <source>
        <dbReference type="SAM" id="Phobius"/>
    </source>
</evidence>
<keyword evidence="1" id="KW-0472">Membrane</keyword>
<sequence>MTAMPFHAFMVSIAKFKALKALYGLFRAGQISKGVAVFRALGMSATGAATAAKWLTLAMRPLGAVFGMLAKLPGVRQLGMGLLWLKNIVVFIGRSLLTTVPGFAVLAVAALLIYKYWQPIKAFFAGLWEGLKQGLAPIAPMFEGLSGVFSGLWSTIQPFVQPIIDWFTEFFSITQAAEGGVRSFGESVGLWIGEKISAVVSWITERVEAIKTAFDGGLAGIGALILNWSPVGLFYQAFAAVMDYFGIEMPANLTGFISAAINALSNLIMTWSPVTAFMTAFQAVWSWLSGLGAIFTAYGSQMIDGLVNGIKAGVGRAVEAVQGVVSMVKSAFTSDRKGMAIHSPSRVFMRYGGFITEGLSKGLQRGAAGPVSSIGGMANQLKQRFSRSSGRLSADLSAEMSANAAEFAQARQQRGQETAAATAANGSITINFNPTIHAPGGDTAQIQTALQMGLREFEELFRRMMADRERRAY</sequence>
<accession>A0A5P3MPU0</accession>
<dbReference type="RefSeq" id="WP_123795600.1">
    <property type="nucleotide sequence ID" value="NZ_CP031699.1"/>
</dbReference>
<organism evidence="2 3">
    <name type="scientific">Neisseria animalis</name>
    <dbReference type="NCBI Taxonomy" id="492"/>
    <lineage>
        <taxon>Bacteria</taxon>
        <taxon>Pseudomonadati</taxon>
        <taxon>Pseudomonadota</taxon>
        <taxon>Betaproteobacteria</taxon>
        <taxon>Neisseriales</taxon>
        <taxon>Neisseriaceae</taxon>
        <taxon>Neisseria</taxon>
    </lineage>
</organism>
<keyword evidence="1" id="KW-0812">Transmembrane</keyword>
<gene>
    <name evidence="2" type="ORF">D0T90_02750</name>
</gene>
<proteinExistence type="predicted"/>
<name>A0A5P3MPU0_NEIAN</name>
<evidence type="ECO:0000313" key="2">
    <source>
        <dbReference type="EMBL" id="QEY23554.1"/>
    </source>
</evidence>
<dbReference type="Proteomes" id="UP000325536">
    <property type="component" value="Chromosome"/>
</dbReference>
<protein>
    <recommendedName>
        <fullName evidence="4">Phage tail tape measure protein</fullName>
    </recommendedName>
</protein>
<feature type="transmembrane region" description="Helical" evidence="1">
    <location>
        <begin position="96"/>
        <end position="117"/>
    </location>
</feature>
<dbReference type="OrthoDB" id="8019720at2"/>
<evidence type="ECO:0000313" key="3">
    <source>
        <dbReference type="Proteomes" id="UP000325536"/>
    </source>
</evidence>
<reference evidence="2 3" key="1">
    <citation type="submission" date="2018-08" db="EMBL/GenBank/DDBJ databases">
        <title>Neisseria animalis ATCC 49930 complete genome.</title>
        <authorList>
            <person name="Veseli I.A."/>
            <person name="Mascarenhas dos Santos A.C."/>
            <person name="Buttler R."/>
            <person name="Pombert J.-F."/>
        </authorList>
    </citation>
    <scope>NUCLEOTIDE SEQUENCE [LARGE SCALE GENOMIC DNA]</scope>
    <source>
        <strain evidence="2 3">ATCC 49930</strain>
    </source>
</reference>